<gene>
    <name evidence="2" type="ORF">Metlim_2004</name>
</gene>
<dbReference type="InParanoid" id="H1YZI2"/>
<keyword evidence="1" id="KW-0472">Membrane</keyword>
<reference evidence="2 3" key="1">
    <citation type="submission" date="2011-10" db="EMBL/GenBank/DDBJ databases">
        <title>The Improved High-Quality Draft genome of Methanoplanus limicola DSM 2279.</title>
        <authorList>
            <consortium name="US DOE Joint Genome Institute (JGI-PGF)"/>
            <person name="Lucas S."/>
            <person name="Copeland A."/>
            <person name="Lapidus A."/>
            <person name="Glavina del Rio T."/>
            <person name="Dalin E."/>
            <person name="Tice H."/>
            <person name="Bruce D."/>
            <person name="Goodwin L."/>
            <person name="Pitluck S."/>
            <person name="Peters L."/>
            <person name="Mikhailova N."/>
            <person name="Lu M."/>
            <person name="Kyrpides N."/>
            <person name="Mavromatis K."/>
            <person name="Ivanova N."/>
            <person name="Markowitz V."/>
            <person name="Cheng J.-F."/>
            <person name="Hugenholtz P."/>
            <person name="Woyke T."/>
            <person name="Wu D."/>
            <person name="Wirth R."/>
            <person name="Brambilla E.-M."/>
            <person name="Klenk H.-P."/>
            <person name="Eisen J.A."/>
        </authorList>
    </citation>
    <scope>NUCLEOTIDE SEQUENCE [LARGE SCALE GENOMIC DNA]</scope>
    <source>
        <strain evidence="2 3">DSM 2279</strain>
    </source>
</reference>
<name>H1YZI2_9EURY</name>
<evidence type="ECO:0000313" key="3">
    <source>
        <dbReference type="Proteomes" id="UP000005741"/>
    </source>
</evidence>
<dbReference type="AlphaFoldDB" id="H1YZI2"/>
<sequence>MVIEIKQTWWHVEEIFHPHIGRKIRQVMDIYVNEQFIPISLDSLKFLGFRVYARNLNNKELAYLEDNCGSEFKILVNLGSLDNYPIVSKTDDNYTSENNGIDLRHVKIEFEYILMNPDIEDQNETKISSRCFNFFRQKKEGNFSIRGNIQPEFYITMPLGWRIGKIDLFSLNSNLEGNQCVLIRKYDSLDKKPEQLKLEMPFISVLEGKRKYNYLISDFVSDKSKSGVNNEHFTYIFSYIAEMSNKIVGISIIPLFYLLIVGLFIMSISYNYILYSKIPNLGISTGLSYLISLLAYCYFYASFVKDGYYIPHKFYFMASIILSLFVIVAIFIIALFNENSLDSLKIIIDLTINYI</sequence>
<dbReference type="Proteomes" id="UP000005741">
    <property type="component" value="Chromosome"/>
</dbReference>
<dbReference type="HOGENOM" id="CLU_779907_0_0_2"/>
<feature type="transmembrane region" description="Helical" evidence="1">
    <location>
        <begin position="255"/>
        <end position="274"/>
    </location>
</feature>
<dbReference type="RefSeq" id="WP_004078301.1">
    <property type="nucleotide sequence ID" value="NZ_CM001436.1"/>
</dbReference>
<keyword evidence="1" id="KW-1133">Transmembrane helix</keyword>
<protein>
    <submittedName>
        <fullName evidence="2">Uncharacterized protein</fullName>
    </submittedName>
</protein>
<feature type="transmembrane region" description="Helical" evidence="1">
    <location>
        <begin position="286"/>
        <end position="303"/>
    </location>
</feature>
<accession>H1YZI2</accession>
<organism evidence="2 3">
    <name type="scientific">Methanoplanus limicola DSM 2279</name>
    <dbReference type="NCBI Taxonomy" id="937775"/>
    <lineage>
        <taxon>Archaea</taxon>
        <taxon>Methanobacteriati</taxon>
        <taxon>Methanobacteriota</taxon>
        <taxon>Stenosarchaea group</taxon>
        <taxon>Methanomicrobia</taxon>
        <taxon>Methanomicrobiales</taxon>
        <taxon>Methanomicrobiaceae</taxon>
        <taxon>Methanoplanus</taxon>
    </lineage>
</organism>
<evidence type="ECO:0000256" key="1">
    <source>
        <dbReference type="SAM" id="Phobius"/>
    </source>
</evidence>
<keyword evidence="1" id="KW-0812">Transmembrane</keyword>
<dbReference type="EMBL" id="CM001436">
    <property type="protein sequence ID" value="EHQ36091.1"/>
    <property type="molecule type" value="Genomic_DNA"/>
</dbReference>
<evidence type="ECO:0000313" key="2">
    <source>
        <dbReference type="EMBL" id="EHQ36091.1"/>
    </source>
</evidence>
<proteinExistence type="predicted"/>
<keyword evidence="3" id="KW-1185">Reference proteome</keyword>
<feature type="transmembrane region" description="Helical" evidence="1">
    <location>
        <begin position="315"/>
        <end position="336"/>
    </location>
</feature>